<dbReference type="Gene3D" id="3.90.226.10">
    <property type="entry name" value="2-enoyl-CoA Hydratase, Chain A, domain 1"/>
    <property type="match status" value="1"/>
</dbReference>
<dbReference type="SUPFAM" id="SSF52096">
    <property type="entry name" value="ClpP/crotonase"/>
    <property type="match status" value="1"/>
</dbReference>
<sequence length="498" mass="57564">MKIYIFLLVSLLATTCFPQNEEVFLNKEEVQEDLKILDELLQNKSSYQGLNGYDYQKDFKSLLERVDNNPITQSEFGLFLTRTIGKIGDRHANVKGYDLPESLYFPFTFAPLEDKIVVVQYNRSKKQFGYWNKDFPYLKAINDIPIAEILPKIRPEDAMAPEKSYTLRAVRDLRDIETVFAILDLELPNPISITLTTKNGDEKEVNVTLVSDDEKAYLWDERFGYKNFFLNEAKRNDPDILKSYFSLDENIGYIQIVDMFSREDSPPFFQLLREFMEEAKNSKALIVDVRNNGGGTRDLVQELAGYFVHPDSVYVVNATRQRGELPLNVELKERLNLRYLFSRDELTKREQNKVDAFMASFVPMYDLDDTKYSDYHYYILNGQKLSQNKYHYQKPIYIMANERTFSAASLFVSVLKDLPNIKVVGVTTDGSSGNSERFELPNSGVRGKISTMVSYQKNGKILDGIGTEPDIVIERNLDQAFFTDDYQLSQLKEVITDK</sequence>
<gene>
    <name evidence="2" type="ORF">V1I91_18730</name>
</gene>
<dbReference type="InterPro" id="IPR029045">
    <property type="entry name" value="ClpP/crotonase-like_dom_sf"/>
</dbReference>
<name>A0ABU7IYZ1_9FLAO</name>
<accession>A0ABU7IYZ1</accession>
<reference evidence="2 3" key="1">
    <citation type="submission" date="2024-01" db="EMBL/GenBank/DDBJ databases">
        <title>Maribacter spp. originated from different algae showed divergent polysaccharides utilization ability.</title>
        <authorList>
            <person name="Wang H."/>
            <person name="Wu Y."/>
        </authorList>
    </citation>
    <scope>NUCLEOTIDE SEQUENCE [LARGE SCALE GENOMIC DNA]</scope>
    <source>
        <strain evidence="2 3">PR1</strain>
    </source>
</reference>
<dbReference type="InterPro" id="IPR005151">
    <property type="entry name" value="Tail-specific_protease"/>
</dbReference>
<dbReference type="SMART" id="SM00245">
    <property type="entry name" value="TSPc"/>
    <property type="match status" value="1"/>
</dbReference>
<dbReference type="Proteomes" id="UP001356308">
    <property type="component" value="Unassembled WGS sequence"/>
</dbReference>
<dbReference type="Pfam" id="PF03572">
    <property type="entry name" value="Peptidase_S41"/>
    <property type="match status" value="1"/>
</dbReference>
<evidence type="ECO:0000259" key="1">
    <source>
        <dbReference type="SMART" id="SM00245"/>
    </source>
</evidence>
<keyword evidence="3" id="KW-1185">Reference proteome</keyword>
<dbReference type="PANTHER" id="PTHR32060:SF22">
    <property type="entry name" value="CARBOXYL-TERMINAL-PROCESSING PEPTIDASE 3, CHLOROPLASTIC"/>
    <property type="match status" value="1"/>
</dbReference>
<organism evidence="2 3">
    <name type="scientific">Maribacter cobaltidurans</name>
    <dbReference type="NCBI Taxonomy" id="1178778"/>
    <lineage>
        <taxon>Bacteria</taxon>
        <taxon>Pseudomonadati</taxon>
        <taxon>Bacteroidota</taxon>
        <taxon>Flavobacteriia</taxon>
        <taxon>Flavobacteriales</taxon>
        <taxon>Flavobacteriaceae</taxon>
        <taxon>Maribacter</taxon>
    </lineage>
</organism>
<evidence type="ECO:0000313" key="3">
    <source>
        <dbReference type="Proteomes" id="UP001356308"/>
    </source>
</evidence>
<protein>
    <submittedName>
        <fullName evidence="2">S41 family peptidase</fullName>
    </submittedName>
</protein>
<dbReference type="PANTHER" id="PTHR32060">
    <property type="entry name" value="TAIL-SPECIFIC PROTEASE"/>
    <property type="match status" value="1"/>
</dbReference>
<comment type="caution">
    <text evidence="2">The sequence shown here is derived from an EMBL/GenBank/DDBJ whole genome shotgun (WGS) entry which is preliminary data.</text>
</comment>
<proteinExistence type="predicted"/>
<feature type="domain" description="Tail specific protease" evidence="1">
    <location>
        <begin position="211"/>
        <end position="474"/>
    </location>
</feature>
<dbReference type="RefSeq" id="WP_272652797.1">
    <property type="nucleotide sequence ID" value="NZ_JAZDDG010000010.1"/>
</dbReference>
<dbReference type="EMBL" id="JAZDDG010000010">
    <property type="protein sequence ID" value="MEE1978120.1"/>
    <property type="molecule type" value="Genomic_DNA"/>
</dbReference>
<evidence type="ECO:0000313" key="2">
    <source>
        <dbReference type="EMBL" id="MEE1978120.1"/>
    </source>
</evidence>